<keyword evidence="2" id="KW-0805">Transcription regulation</keyword>
<sequence length="297" mass="32570">MKDENWDDLRLFLEVATAGGLVGAAERSGVSAPTIGRRMLALERATGHVLFERNTRGYGLAPDGEVLLRHVREMDAQAALIRRWNENGYSLPIVSVAGDGWISQFLARELGSLWTPADPFRLCLKASERDVDLTFREAEIALTDRRPSAGNVAARQSVGIAFAVYATPQVAGEPGERWISIGREQASRASDRFISQQADKWISIWTTTTASLLELARSGGGRVILPCFVGDREPALVRIGDPIGDLAVHLWITMHDDDRHRPEVRKMIDRLAALLDRHAALFSGSLAKAPAVELAAE</sequence>
<name>A0ABS4DYS2_9HYPH</name>
<comment type="similarity">
    <text evidence="1">Belongs to the LysR transcriptional regulatory family.</text>
</comment>
<dbReference type="InterPro" id="IPR036390">
    <property type="entry name" value="WH_DNA-bd_sf"/>
</dbReference>
<evidence type="ECO:0000259" key="5">
    <source>
        <dbReference type="PROSITE" id="PS50931"/>
    </source>
</evidence>
<evidence type="ECO:0000313" key="7">
    <source>
        <dbReference type="Proteomes" id="UP000759443"/>
    </source>
</evidence>
<reference evidence="6 7" key="1">
    <citation type="submission" date="2021-03" db="EMBL/GenBank/DDBJ databases">
        <title>Genomic Encyclopedia of Type Strains, Phase IV (KMG-IV): sequencing the most valuable type-strain genomes for metagenomic binning, comparative biology and taxonomic classification.</title>
        <authorList>
            <person name="Goeker M."/>
        </authorList>
    </citation>
    <scope>NUCLEOTIDE SEQUENCE [LARGE SCALE GENOMIC DNA]</scope>
    <source>
        <strain evidence="6 7">DSM 21600</strain>
    </source>
</reference>
<feature type="domain" description="HTH lysR-type" evidence="5">
    <location>
        <begin position="4"/>
        <end position="61"/>
    </location>
</feature>
<protein>
    <submittedName>
        <fullName evidence="6">DNA-binding transcriptional LysR family regulator</fullName>
    </submittedName>
</protein>
<keyword evidence="3 6" id="KW-0238">DNA-binding</keyword>
<dbReference type="PANTHER" id="PTHR30579">
    <property type="entry name" value="TRANSCRIPTIONAL REGULATOR"/>
    <property type="match status" value="1"/>
</dbReference>
<dbReference type="PROSITE" id="PS50931">
    <property type="entry name" value="HTH_LYSR"/>
    <property type="match status" value="1"/>
</dbReference>
<keyword evidence="7" id="KW-1185">Reference proteome</keyword>
<dbReference type="Proteomes" id="UP000759443">
    <property type="component" value="Unassembled WGS sequence"/>
</dbReference>
<accession>A0ABS4DYS2</accession>
<dbReference type="InterPro" id="IPR050176">
    <property type="entry name" value="LTTR"/>
</dbReference>
<evidence type="ECO:0000256" key="1">
    <source>
        <dbReference type="ARBA" id="ARBA00009437"/>
    </source>
</evidence>
<gene>
    <name evidence="6" type="ORF">J2Z17_002281</name>
</gene>
<proteinExistence type="inferred from homology"/>
<evidence type="ECO:0000313" key="6">
    <source>
        <dbReference type="EMBL" id="MBP1850844.1"/>
    </source>
</evidence>
<comment type="caution">
    <text evidence="6">The sequence shown here is derived from an EMBL/GenBank/DDBJ whole genome shotgun (WGS) entry which is preliminary data.</text>
</comment>
<dbReference type="EMBL" id="JAGGJU010000005">
    <property type="protein sequence ID" value="MBP1850844.1"/>
    <property type="molecule type" value="Genomic_DNA"/>
</dbReference>
<evidence type="ECO:0000256" key="2">
    <source>
        <dbReference type="ARBA" id="ARBA00023015"/>
    </source>
</evidence>
<dbReference type="InterPro" id="IPR000847">
    <property type="entry name" value="LysR_HTH_N"/>
</dbReference>
<dbReference type="PANTHER" id="PTHR30579:SF3">
    <property type="entry name" value="TRANSCRIPTIONAL REGULATORY PROTEIN"/>
    <property type="match status" value="1"/>
</dbReference>
<dbReference type="SUPFAM" id="SSF53850">
    <property type="entry name" value="Periplasmic binding protein-like II"/>
    <property type="match status" value="1"/>
</dbReference>
<keyword evidence="4" id="KW-0804">Transcription</keyword>
<dbReference type="GO" id="GO:0003677">
    <property type="term" value="F:DNA binding"/>
    <property type="evidence" value="ECO:0007669"/>
    <property type="project" value="UniProtKB-KW"/>
</dbReference>
<evidence type="ECO:0000256" key="3">
    <source>
        <dbReference type="ARBA" id="ARBA00023125"/>
    </source>
</evidence>
<dbReference type="Gene3D" id="1.10.10.10">
    <property type="entry name" value="Winged helix-like DNA-binding domain superfamily/Winged helix DNA-binding domain"/>
    <property type="match status" value="1"/>
</dbReference>
<dbReference type="RefSeq" id="WP_209944964.1">
    <property type="nucleotide sequence ID" value="NZ_JAGGJU010000005.1"/>
</dbReference>
<organism evidence="6 7">
    <name type="scientific">Rhizobium halophytocola</name>
    <dbReference type="NCBI Taxonomy" id="735519"/>
    <lineage>
        <taxon>Bacteria</taxon>
        <taxon>Pseudomonadati</taxon>
        <taxon>Pseudomonadota</taxon>
        <taxon>Alphaproteobacteria</taxon>
        <taxon>Hyphomicrobiales</taxon>
        <taxon>Rhizobiaceae</taxon>
        <taxon>Rhizobium/Agrobacterium group</taxon>
        <taxon>Rhizobium</taxon>
    </lineage>
</organism>
<dbReference type="Pfam" id="PF00126">
    <property type="entry name" value="HTH_1"/>
    <property type="match status" value="1"/>
</dbReference>
<evidence type="ECO:0000256" key="4">
    <source>
        <dbReference type="ARBA" id="ARBA00023163"/>
    </source>
</evidence>
<dbReference type="InterPro" id="IPR036388">
    <property type="entry name" value="WH-like_DNA-bd_sf"/>
</dbReference>
<dbReference type="SUPFAM" id="SSF46785">
    <property type="entry name" value="Winged helix' DNA-binding domain"/>
    <property type="match status" value="1"/>
</dbReference>